<comment type="caution">
    <text evidence="12">The sequence shown here is derived from an EMBL/GenBank/DDBJ whole genome shotgun (WGS) entry which is preliminary data.</text>
</comment>
<reference evidence="12 13" key="1">
    <citation type="submission" date="2019-01" db="EMBL/GenBank/DDBJ databases">
        <title>Draft genome sequence of Dictyobacter sp. Uno17.</title>
        <authorList>
            <person name="Wang C.M."/>
            <person name="Zheng Y."/>
            <person name="Sakai Y."/>
            <person name="Abe K."/>
            <person name="Yokota A."/>
            <person name="Yabe S."/>
        </authorList>
    </citation>
    <scope>NUCLEOTIDE SEQUENCE [LARGE SCALE GENOMIC DNA]</scope>
    <source>
        <strain evidence="12 13">Uno17</strain>
    </source>
</reference>
<evidence type="ECO:0000259" key="11">
    <source>
        <dbReference type="Pfam" id="PF03449"/>
    </source>
</evidence>
<dbReference type="Gene3D" id="3.10.50.30">
    <property type="entry name" value="Transcription elongation factor, GreA/GreB, C-terminal domain"/>
    <property type="match status" value="1"/>
</dbReference>
<dbReference type="HAMAP" id="MF_00105">
    <property type="entry name" value="GreA_GreB"/>
    <property type="match status" value="1"/>
</dbReference>
<dbReference type="InterPro" id="IPR036805">
    <property type="entry name" value="Tscrpt_elong_fac_GreA/B_N_sf"/>
</dbReference>
<evidence type="ECO:0000256" key="7">
    <source>
        <dbReference type="ARBA" id="ARBA00030776"/>
    </source>
</evidence>
<keyword evidence="12" id="KW-0648">Protein biosynthesis</keyword>
<evidence type="ECO:0000313" key="12">
    <source>
        <dbReference type="EMBL" id="GCF08588.1"/>
    </source>
</evidence>
<dbReference type="PANTHER" id="PTHR30437">
    <property type="entry name" value="TRANSCRIPTION ELONGATION FACTOR GREA"/>
    <property type="match status" value="1"/>
</dbReference>
<dbReference type="RefSeq" id="WP_149401575.1">
    <property type="nucleotide sequence ID" value="NZ_BIXY01000027.1"/>
</dbReference>
<dbReference type="GO" id="GO:0003746">
    <property type="term" value="F:translation elongation factor activity"/>
    <property type="evidence" value="ECO:0007669"/>
    <property type="project" value="UniProtKB-KW"/>
</dbReference>
<keyword evidence="13" id="KW-1185">Reference proteome</keyword>
<dbReference type="GO" id="GO:0006354">
    <property type="term" value="P:DNA-templated transcription elongation"/>
    <property type="evidence" value="ECO:0007669"/>
    <property type="project" value="TreeGrafter"/>
</dbReference>
<evidence type="ECO:0000313" key="13">
    <source>
        <dbReference type="Proteomes" id="UP000322530"/>
    </source>
</evidence>
<keyword evidence="4 8" id="KW-0238">DNA-binding</keyword>
<organism evidence="12 13">
    <name type="scientific">Dictyobacter arantiisoli</name>
    <dbReference type="NCBI Taxonomy" id="2014874"/>
    <lineage>
        <taxon>Bacteria</taxon>
        <taxon>Bacillati</taxon>
        <taxon>Chloroflexota</taxon>
        <taxon>Ktedonobacteria</taxon>
        <taxon>Ktedonobacterales</taxon>
        <taxon>Dictyobacteraceae</taxon>
        <taxon>Dictyobacter</taxon>
    </lineage>
</organism>
<dbReference type="GO" id="GO:0003677">
    <property type="term" value="F:DNA binding"/>
    <property type="evidence" value="ECO:0007669"/>
    <property type="project" value="UniProtKB-UniRule"/>
</dbReference>
<evidence type="ECO:0000256" key="4">
    <source>
        <dbReference type="ARBA" id="ARBA00023125"/>
    </source>
</evidence>
<evidence type="ECO:0000259" key="10">
    <source>
        <dbReference type="Pfam" id="PF01272"/>
    </source>
</evidence>
<evidence type="ECO:0000256" key="5">
    <source>
        <dbReference type="ARBA" id="ARBA00023163"/>
    </source>
</evidence>
<keyword evidence="5 8" id="KW-0804">Transcription</keyword>
<evidence type="ECO:0000256" key="8">
    <source>
        <dbReference type="HAMAP-Rule" id="MF_00105"/>
    </source>
</evidence>
<evidence type="ECO:0000256" key="9">
    <source>
        <dbReference type="RuleBase" id="RU000556"/>
    </source>
</evidence>
<dbReference type="PANTHER" id="PTHR30437:SF4">
    <property type="entry name" value="TRANSCRIPTION ELONGATION FACTOR GREA"/>
    <property type="match status" value="1"/>
</dbReference>
<evidence type="ECO:0000256" key="2">
    <source>
        <dbReference type="ARBA" id="ARBA00013729"/>
    </source>
</evidence>
<feature type="domain" description="Transcription elongation factor GreA/GreB C-terminal" evidence="10">
    <location>
        <begin position="82"/>
        <end position="154"/>
    </location>
</feature>
<feature type="coiled-coil region" evidence="8">
    <location>
        <begin position="50"/>
        <end position="77"/>
    </location>
</feature>
<dbReference type="InterPro" id="IPR022691">
    <property type="entry name" value="Tscrpt_elong_fac_GreA/B_N"/>
</dbReference>
<evidence type="ECO:0000256" key="3">
    <source>
        <dbReference type="ARBA" id="ARBA00023015"/>
    </source>
</evidence>
<dbReference type="GO" id="GO:0070063">
    <property type="term" value="F:RNA polymerase binding"/>
    <property type="evidence" value="ECO:0007669"/>
    <property type="project" value="InterPro"/>
</dbReference>
<dbReference type="FunFam" id="1.10.287.180:FF:000001">
    <property type="entry name" value="Transcription elongation factor GreA"/>
    <property type="match status" value="1"/>
</dbReference>
<dbReference type="PIRSF" id="PIRSF006092">
    <property type="entry name" value="GreA_GreB"/>
    <property type="match status" value="1"/>
</dbReference>
<evidence type="ECO:0000256" key="1">
    <source>
        <dbReference type="ARBA" id="ARBA00008213"/>
    </source>
</evidence>
<keyword evidence="8" id="KW-0175">Coiled coil</keyword>
<comment type="similarity">
    <text evidence="1 8 9">Belongs to the GreA/GreB family.</text>
</comment>
<proteinExistence type="inferred from homology"/>
<dbReference type="InterPro" id="IPR006359">
    <property type="entry name" value="Tscrpt_elong_fac_GreA"/>
</dbReference>
<comment type="function">
    <text evidence="6 8 9">Necessary for efficient RNA polymerase transcription elongation past template-encoded arresting sites. The arresting sites in DNA have the property of trapping a certain fraction of elongating RNA polymerases that pass through, resulting in locked ternary complexes. Cleavage of the nascent transcript by cleavage factors such as GreA or GreB allows the resumption of elongation from the new 3'terminus. GreA releases sequences of 2 to 3 nucleotides.</text>
</comment>
<dbReference type="Proteomes" id="UP000322530">
    <property type="component" value="Unassembled WGS sequence"/>
</dbReference>
<dbReference type="Pfam" id="PF01272">
    <property type="entry name" value="GreA_GreB"/>
    <property type="match status" value="1"/>
</dbReference>
<dbReference type="EMBL" id="BIXY01000027">
    <property type="protein sequence ID" value="GCF08588.1"/>
    <property type="molecule type" value="Genomic_DNA"/>
</dbReference>
<dbReference type="InterPro" id="IPR023459">
    <property type="entry name" value="Tscrpt_elong_fac_GreA/B_fam"/>
</dbReference>
<keyword evidence="3 8" id="KW-0805">Transcription regulation</keyword>
<protein>
    <recommendedName>
        <fullName evidence="2 8">Transcription elongation factor GreA</fullName>
    </recommendedName>
    <alternativeName>
        <fullName evidence="7 8">Transcript cleavage factor GreA</fullName>
    </alternativeName>
</protein>
<dbReference type="PROSITE" id="PS00830">
    <property type="entry name" value="GREAB_2"/>
    <property type="match status" value="1"/>
</dbReference>
<dbReference type="FunFam" id="3.10.50.30:FF:000001">
    <property type="entry name" value="Transcription elongation factor GreA"/>
    <property type="match status" value="1"/>
</dbReference>
<dbReference type="NCBIfam" id="NF001263">
    <property type="entry name" value="PRK00226.1-4"/>
    <property type="match status" value="1"/>
</dbReference>
<dbReference type="InterPro" id="IPR036953">
    <property type="entry name" value="GreA/GreB_C_sf"/>
</dbReference>
<dbReference type="AlphaFoldDB" id="A0A5A5TB11"/>
<feature type="domain" description="Transcription elongation factor GreA/GreB N-terminal" evidence="11">
    <location>
        <begin position="6"/>
        <end position="75"/>
    </location>
</feature>
<evidence type="ECO:0000256" key="6">
    <source>
        <dbReference type="ARBA" id="ARBA00024916"/>
    </source>
</evidence>
<dbReference type="InterPro" id="IPR001437">
    <property type="entry name" value="Tscrpt_elong_fac_GreA/B_C"/>
</dbReference>
<sequence>MESQEIFLTNDGIERAANQLEYLSTIKRAEIAQYLRDAKESGDVIDNAAYEEAKSQHALLEKRISELEEMLARAKLIDEVHSDQVSLGSTVHLETSNGRQYHYRLVGAFEADPSSGRISNESPVGRALLGHKAGDLVIVSTPGGVREYTILTIE</sequence>
<dbReference type="InterPro" id="IPR028624">
    <property type="entry name" value="Tscrpt_elong_fac_GreA/B"/>
</dbReference>
<name>A0A5A5TB11_9CHLR</name>
<gene>
    <name evidence="12" type="primary">greA_1</name>
    <name evidence="8" type="synonym">greA</name>
    <name evidence="12" type="ORF">KDI_21520</name>
</gene>
<dbReference type="NCBIfam" id="TIGR01462">
    <property type="entry name" value="greA"/>
    <property type="match status" value="1"/>
</dbReference>
<dbReference type="SUPFAM" id="SSF54534">
    <property type="entry name" value="FKBP-like"/>
    <property type="match status" value="1"/>
</dbReference>
<dbReference type="SUPFAM" id="SSF46557">
    <property type="entry name" value="GreA transcript cleavage protein, N-terminal domain"/>
    <property type="match status" value="1"/>
</dbReference>
<keyword evidence="12" id="KW-0251">Elongation factor</keyword>
<dbReference type="Pfam" id="PF03449">
    <property type="entry name" value="GreA_GreB_N"/>
    <property type="match status" value="1"/>
</dbReference>
<dbReference type="OrthoDB" id="9808774at2"/>
<dbReference type="GO" id="GO:0032784">
    <property type="term" value="P:regulation of DNA-templated transcription elongation"/>
    <property type="evidence" value="ECO:0007669"/>
    <property type="project" value="UniProtKB-UniRule"/>
</dbReference>
<dbReference type="InterPro" id="IPR018151">
    <property type="entry name" value="TF_GreA/GreB_CS"/>
</dbReference>
<dbReference type="Gene3D" id="1.10.287.180">
    <property type="entry name" value="Transcription elongation factor, GreA/GreB, N-terminal domain"/>
    <property type="match status" value="1"/>
</dbReference>
<accession>A0A5A5TB11</accession>